<comment type="cofactor">
    <cofactor evidence="1 6">
        <name>pyridoxal 5'-phosphate</name>
        <dbReference type="ChEBI" id="CHEBI:597326"/>
    </cofactor>
</comment>
<comment type="similarity">
    <text evidence="2">Belongs to the threonine synthase family.</text>
</comment>
<reference evidence="9 10" key="1">
    <citation type="submission" date="2019-11" db="EMBL/GenBank/DDBJ databases">
        <authorList>
            <person name="Dong K."/>
        </authorList>
    </citation>
    <scope>NUCLEOTIDE SEQUENCE [LARGE SCALE GENOMIC DNA]</scope>
    <source>
        <strain evidence="9 10">NBRC 111993</strain>
    </source>
</reference>
<evidence type="ECO:0000256" key="4">
    <source>
        <dbReference type="ARBA" id="ARBA00023239"/>
    </source>
</evidence>
<dbReference type="InterPro" id="IPR001926">
    <property type="entry name" value="TrpB-like_PALP"/>
</dbReference>
<dbReference type="EC" id="4.2.3.1" evidence="5"/>
<evidence type="ECO:0000313" key="10">
    <source>
        <dbReference type="Proteomes" id="UP000478183"/>
    </source>
</evidence>
<feature type="domain" description="Threonine synthase N-terminal" evidence="8">
    <location>
        <begin position="2"/>
        <end position="80"/>
    </location>
</feature>
<evidence type="ECO:0000256" key="5">
    <source>
        <dbReference type="NCBIfam" id="TIGR00260"/>
    </source>
</evidence>
<dbReference type="Pfam" id="PF24857">
    <property type="entry name" value="THR4_C"/>
    <property type="match status" value="1"/>
</dbReference>
<evidence type="ECO:0000256" key="1">
    <source>
        <dbReference type="ARBA" id="ARBA00001933"/>
    </source>
</evidence>
<evidence type="ECO:0000313" key="9">
    <source>
        <dbReference type="EMBL" id="MTH78599.1"/>
    </source>
</evidence>
<dbReference type="CDD" id="cd01560">
    <property type="entry name" value="Thr-synth_2"/>
    <property type="match status" value="1"/>
</dbReference>
<proteinExistence type="inferred from homology"/>
<sequence>MRYVSTRGRAEVLDFEQAMMTGLARDGGLYLPEQIPTFTAEEIAALEGLSYEEVALRVITPFVGDCFSQDELKGAIARAYQGFDHVARAPMVQLAPGHHLLELFHGPTLAFKDFAMQLIGQLFQLALAKSGDRVTILGATSGDTGSAAIEAFRGLSNVDVFIMYPHGRVSEVQRRQMSTPSDANVHALAVDGTFDDCQARLKDLFNDHEFRDAVGLAGVNSINWARVLAQIVYYFTAAVSLGAPAREVDFTVPTGNFGDIFAGSIAKAMGLPIGKLIVATNQNDILHRALSTGEYRVGTVEPSISPSMDIQVSSNFERALWLAYGQDGAAVTQLMDELKSGGFSISQGALEHLRETFVSGRASEAETTVMIATIRSETAEVICPHTAVAVKVAREHLREGVPMITLSTAHPAKFPDAVEAAIGLRPPLPQHMADLFARDERITRVANDAEKLKSLILERRTA</sequence>
<dbReference type="OrthoDB" id="9763107at2"/>
<dbReference type="GO" id="GO:0004795">
    <property type="term" value="F:threonine synthase activity"/>
    <property type="evidence" value="ECO:0007669"/>
    <property type="project" value="UniProtKB-UniRule"/>
</dbReference>
<dbReference type="InterPro" id="IPR029144">
    <property type="entry name" value="Thr_synth_N"/>
</dbReference>
<dbReference type="Gene3D" id="3.90.1380.10">
    <property type="entry name" value="Threonine synthase, N-terminal domain"/>
    <property type="match status" value="1"/>
</dbReference>
<keyword evidence="3 6" id="KW-0663">Pyridoxal phosphate</keyword>
<dbReference type="SUPFAM" id="SSF53686">
    <property type="entry name" value="Tryptophan synthase beta subunit-like PLP-dependent enzymes"/>
    <property type="match status" value="1"/>
</dbReference>
<dbReference type="Pfam" id="PF14821">
    <property type="entry name" value="Thr_synth_N"/>
    <property type="match status" value="1"/>
</dbReference>
<dbReference type="Proteomes" id="UP000478183">
    <property type="component" value="Unassembled WGS sequence"/>
</dbReference>
<organism evidence="9 10">
    <name type="scientific">Paracoccus aestuariivivens</name>
    <dbReference type="NCBI Taxonomy" id="1820333"/>
    <lineage>
        <taxon>Bacteria</taxon>
        <taxon>Pseudomonadati</taxon>
        <taxon>Pseudomonadota</taxon>
        <taxon>Alphaproteobacteria</taxon>
        <taxon>Rhodobacterales</taxon>
        <taxon>Paracoccaceae</taxon>
        <taxon>Paracoccus</taxon>
    </lineage>
</organism>
<accession>A0A6L6JCZ3</accession>
<evidence type="ECO:0000256" key="6">
    <source>
        <dbReference type="PIRSR" id="PIRSR604450-51"/>
    </source>
</evidence>
<keyword evidence="10" id="KW-1185">Reference proteome</keyword>
<dbReference type="EMBL" id="WMIE01000007">
    <property type="protein sequence ID" value="MTH78599.1"/>
    <property type="molecule type" value="Genomic_DNA"/>
</dbReference>
<keyword evidence="4 9" id="KW-0456">Lyase</keyword>
<dbReference type="InterPro" id="IPR036052">
    <property type="entry name" value="TrpB-like_PALP_sf"/>
</dbReference>
<dbReference type="InterPro" id="IPR051166">
    <property type="entry name" value="Threonine_Synthase"/>
</dbReference>
<dbReference type="Pfam" id="PF00291">
    <property type="entry name" value="PALP"/>
    <property type="match status" value="1"/>
</dbReference>
<feature type="modified residue" description="N6-(pyridoxal phosphate)lysine" evidence="6">
    <location>
        <position position="112"/>
    </location>
</feature>
<dbReference type="RefSeq" id="WP_155095958.1">
    <property type="nucleotide sequence ID" value="NZ_WMIE01000007.1"/>
</dbReference>
<comment type="caution">
    <text evidence="9">The sequence shown here is derived from an EMBL/GenBank/DDBJ whole genome shotgun (WGS) entry which is preliminary data.</text>
</comment>
<dbReference type="PANTHER" id="PTHR42690">
    <property type="entry name" value="THREONINE SYNTHASE FAMILY MEMBER"/>
    <property type="match status" value="1"/>
</dbReference>
<protein>
    <recommendedName>
        <fullName evidence="5">Threonine synthase</fullName>
        <ecNumber evidence="5">4.2.3.1</ecNumber>
    </recommendedName>
</protein>
<dbReference type="GO" id="GO:0009088">
    <property type="term" value="P:threonine biosynthetic process"/>
    <property type="evidence" value="ECO:0007669"/>
    <property type="project" value="UniProtKB-UniRule"/>
</dbReference>
<dbReference type="Gene3D" id="3.40.50.1100">
    <property type="match status" value="2"/>
</dbReference>
<dbReference type="InterPro" id="IPR004450">
    <property type="entry name" value="Thr_synthase-like"/>
</dbReference>
<dbReference type="AlphaFoldDB" id="A0A6L6JCZ3"/>
<evidence type="ECO:0000259" key="7">
    <source>
        <dbReference type="Pfam" id="PF00291"/>
    </source>
</evidence>
<feature type="domain" description="Tryptophan synthase beta chain-like PALP" evidence="7">
    <location>
        <begin position="101"/>
        <end position="332"/>
    </location>
</feature>
<evidence type="ECO:0000256" key="2">
    <source>
        <dbReference type="ARBA" id="ARBA00005517"/>
    </source>
</evidence>
<evidence type="ECO:0000256" key="3">
    <source>
        <dbReference type="ARBA" id="ARBA00022898"/>
    </source>
</evidence>
<dbReference type="PANTHER" id="PTHR42690:SF1">
    <property type="entry name" value="THREONINE SYNTHASE-LIKE 2"/>
    <property type="match status" value="1"/>
</dbReference>
<dbReference type="InterPro" id="IPR037158">
    <property type="entry name" value="Thr_synth_N_sf"/>
</dbReference>
<evidence type="ECO:0000259" key="8">
    <source>
        <dbReference type="Pfam" id="PF14821"/>
    </source>
</evidence>
<dbReference type="NCBIfam" id="TIGR00260">
    <property type="entry name" value="thrC"/>
    <property type="match status" value="1"/>
</dbReference>
<name>A0A6L6JCZ3_9RHOB</name>
<gene>
    <name evidence="9" type="ORF">GL286_12750</name>
</gene>